<dbReference type="InterPro" id="IPR029058">
    <property type="entry name" value="AB_hydrolase_fold"/>
</dbReference>
<accession>A0A916TU43</accession>
<keyword evidence="2" id="KW-0378">Hydrolase</keyword>
<sequence length="290" mass="30848">MCDEFTGQAEEANLARRGLSRREFAALGATIALVGCSRPANGEGGSQVRERMVSITMPGGVADAFFVHPAEGTHPGIVMWPDIAGLREAFKIMARTLAAEGYSVLVVNQYYRGGPAPLLESFSEWRTPEGQAKIAPLREQLTPEAITSDAAAFVAFLDSDDAVDKTRGVGSNGYCMGGPFTVRTAAAVPARVGAAASLHGGGLVTDEPDSPHRLLAKTQAAYFFAIARNDDARDPEVKVKLREAAQAAGRPAQVEVYPADHGWCVPDSPSWDPSQADEAWNSMLALFSKL</sequence>
<evidence type="ECO:0000313" key="2">
    <source>
        <dbReference type="EMBL" id="GGC09507.1"/>
    </source>
</evidence>
<dbReference type="PANTHER" id="PTHR46623">
    <property type="entry name" value="CARBOXYMETHYLENEBUTENOLIDASE-RELATED"/>
    <property type="match status" value="1"/>
</dbReference>
<dbReference type="SUPFAM" id="SSF53474">
    <property type="entry name" value="alpha/beta-Hydrolases"/>
    <property type="match status" value="1"/>
</dbReference>
<dbReference type="Proteomes" id="UP000608154">
    <property type="component" value="Unassembled WGS sequence"/>
</dbReference>
<proteinExistence type="predicted"/>
<evidence type="ECO:0000313" key="3">
    <source>
        <dbReference type="Proteomes" id="UP000608154"/>
    </source>
</evidence>
<dbReference type="InterPro" id="IPR051049">
    <property type="entry name" value="Dienelactone_hydrolase-like"/>
</dbReference>
<keyword evidence="3" id="KW-1185">Reference proteome</keyword>
<dbReference type="GO" id="GO:0016787">
    <property type="term" value="F:hydrolase activity"/>
    <property type="evidence" value="ECO:0007669"/>
    <property type="project" value="UniProtKB-KW"/>
</dbReference>
<dbReference type="AlphaFoldDB" id="A0A916TU43"/>
<reference evidence="2" key="2">
    <citation type="submission" date="2020-09" db="EMBL/GenBank/DDBJ databases">
        <authorList>
            <person name="Sun Q."/>
            <person name="Zhou Y."/>
        </authorList>
    </citation>
    <scope>NUCLEOTIDE SEQUENCE</scope>
    <source>
        <strain evidence="2">CGMCC 1.15095</strain>
    </source>
</reference>
<gene>
    <name evidence="2" type="ORF">GCM10011494_30200</name>
</gene>
<dbReference type="RefSeq" id="WP_188772394.1">
    <property type="nucleotide sequence ID" value="NZ_BMHK01000024.1"/>
</dbReference>
<protein>
    <submittedName>
        <fullName evidence="2">Hydrolase</fullName>
    </submittedName>
</protein>
<dbReference type="EMBL" id="BMHK01000024">
    <property type="protein sequence ID" value="GGC09507.1"/>
    <property type="molecule type" value="Genomic_DNA"/>
</dbReference>
<organism evidence="2 3">
    <name type="scientific">Novosphingobium endophyticum</name>
    <dbReference type="NCBI Taxonomy" id="1955250"/>
    <lineage>
        <taxon>Bacteria</taxon>
        <taxon>Pseudomonadati</taxon>
        <taxon>Pseudomonadota</taxon>
        <taxon>Alphaproteobacteria</taxon>
        <taxon>Sphingomonadales</taxon>
        <taxon>Sphingomonadaceae</taxon>
        <taxon>Novosphingobium</taxon>
    </lineage>
</organism>
<evidence type="ECO:0000259" key="1">
    <source>
        <dbReference type="Pfam" id="PF01738"/>
    </source>
</evidence>
<reference evidence="2" key="1">
    <citation type="journal article" date="2014" name="Int. J. Syst. Evol. Microbiol.">
        <title>Complete genome sequence of Corynebacterium casei LMG S-19264T (=DSM 44701T), isolated from a smear-ripened cheese.</title>
        <authorList>
            <consortium name="US DOE Joint Genome Institute (JGI-PGF)"/>
            <person name="Walter F."/>
            <person name="Albersmeier A."/>
            <person name="Kalinowski J."/>
            <person name="Ruckert C."/>
        </authorList>
    </citation>
    <scope>NUCLEOTIDE SEQUENCE</scope>
    <source>
        <strain evidence="2">CGMCC 1.15095</strain>
    </source>
</reference>
<feature type="domain" description="Dienelactone hydrolase" evidence="1">
    <location>
        <begin position="63"/>
        <end position="289"/>
    </location>
</feature>
<dbReference type="Pfam" id="PF01738">
    <property type="entry name" value="DLH"/>
    <property type="match status" value="1"/>
</dbReference>
<dbReference type="Gene3D" id="3.40.50.1820">
    <property type="entry name" value="alpha/beta hydrolase"/>
    <property type="match status" value="1"/>
</dbReference>
<dbReference type="InterPro" id="IPR002925">
    <property type="entry name" value="Dienelactn_hydro"/>
</dbReference>
<dbReference type="PANTHER" id="PTHR46623:SF10">
    <property type="entry name" value="CARBOXYMETHYLENEBUTENOLIDASE HOMOLOG"/>
    <property type="match status" value="1"/>
</dbReference>
<name>A0A916TU43_9SPHN</name>
<comment type="caution">
    <text evidence="2">The sequence shown here is derived from an EMBL/GenBank/DDBJ whole genome shotgun (WGS) entry which is preliminary data.</text>
</comment>